<accession>A0A644ZDT0</accession>
<dbReference type="EMBL" id="VSSQ01008497">
    <property type="protein sequence ID" value="MPM39022.1"/>
    <property type="molecule type" value="Genomic_DNA"/>
</dbReference>
<proteinExistence type="predicted"/>
<keyword evidence="1" id="KW-1133">Transmembrane helix</keyword>
<feature type="transmembrane region" description="Helical" evidence="1">
    <location>
        <begin position="53"/>
        <end position="76"/>
    </location>
</feature>
<evidence type="ECO:0000256" key="1">
    <source>
        <dbReference type="SAM" id="Phobius"/>
    </source>
</evidence>
<comment type="caution">
    <text evidence="2">The sequence shown here is derived from an EMBL/GenBank/DDBJ whole genome shotgun (WGS) entry which is preliminary data.</text>
</comment>
<protein>
    <submittedName>
        <fullName evidence="2">Uncharacterized protein</fullName>
    </submittedName>
</protein>
<reference evidence="2" key="1">
    <citation type="submission" date="2019-08" db="EMBL/GenBank/DDBJ databases">
        <authorList>
            <person name="Kucharzyk K."/>
            <person name="Murdoch R.W."/>
            <person name="Higgins S."/>
            <person name="Loffler F."/>
        </authorList>
    </citation>
    <scope>NUCLEOTIDE SEQUENCE</scope>
</reference>
<organism evidence="2">
    <name type="scientific">bioreactor metagenome</name>
    <dbReference type="NCBI Taxonomy" id="1076179"/>
    <lineage>
        <taxon>unclassified sequences</taxon>
        <taxon>metagenomes</taxon>
        <taxon>ecological metagenomes</taxon>
    </lineage>
</organism>
<evidence type="ECO:0000313" key="2">
    <source>
        <dbReference type="EMBL" id="MPM39022.1"/>
    </source>
</evidence>
<sequence length="95" mass="10082">MYFVAVTIKVSTDESAVKFIVAVPPLTVPVPRITSFSETVTNASLVLQETVSWLVPMGTVAGWVTVMVFGVSVLIIREGSPNTVHVSVISSPPVP</sequence>
<dbReference type="AlphaFoldDB" id="A0A644ZDT0"/>
<keyword evidence="1" id="KW-0472">Membrane</keyword>
<keyword evidence="1" id="KW-0812">Transmembrane</keyword>
<name>A0A644ZDT0_9ZZZZ</name>
<gene>
    <name evidence="2" type="ORF">SDC9_85653</name>
</gene>